<evidence type="ECO:0000256" key="1">
    <source>
        <dbReference type="SAM" id="Coils"/>
    </source>
</evidence>
<dbReference type="EMBL" id="LDAU01000129">
    <property type="protein sequence ID" value="KRX03640.1"/>
    <property type="molecule type" value="Genomic_DNA"/>
</dbReference>
<protein>
    <submittedName>
        <fullName evidence="2">Uncharacterized protein</fullName>
    </submittedName>
</protein>
<proteinExistence type="predicted"/>
<reference evidence="2 3" key="1">
    <citation type="journal article" date="2015" name="Sci. Rep.">
        <title>Genome of the facultative scuticociliatosis pathogen Pseudocohnilembus persalinus provides insight into its virulence through horizontal gene transfer.</title>
        <authorList>
            <person name="Xiong J."/>
            <person name="Wang G."/>
            <person name="Cheng J."/>
            <person name="Tian M."/>
            <person name="Pan X."/>
            <person name="Warren A."/>
            <person name="Jiang C."/>
            <person name="Yuan D."/>
            <person name="Miao W."/>
        </authorList>
    </citation>
    <scope>NUCLEOTIDE SEQUENCE [LARGE SCALE GENOMIC DNA]</scope>
    <source>
        <strain evidence="2">36N120E</strain>
    </source>
</reference>
<accession>A0A0V0QNJ7</accession>
<sequence>MEKLTEGEQYLLDNLEILKVAKQLQRIKDPSLKKIVFNEKLILILNELGLKLTRIGIYQELTQRIIKIIQEKNPFYVSQIMIEFINQEKYQINQRERERLYRIAVLECQDPKIFNQIIEAANKKNQNQQNLENLEKIKENASKRQMAKIKAQQGIKYATSFLKSTFNYSKKVLKGDKQKSLIGDIRIISLQERKLDNVELKEKIQQFYNHQFDKEEKEKTSNFDLNFFNEQKQFSQEYTSIKKQIKEIKFHEKSFEYSVFIKFTEALIIDSNIDELSNFSQNSNNLYFNKAARNAAISELISSTFEIKDEEILQLRDFNSAHVILSGCIKQLKNQENLEKKYLSSLVQRLSKLEQEKTLITRGFQEGKLKNFLVLMEIINENDYKIKGEIDLSKIQILKIWNQAKVNFEINRLFDSKIIFKTEQKNQDYYQKVLKSFQEQQEDLKNSLQKGSILLVSNCLKLLFKNQIEKNFIKFDQEIHFLYLKKILQENSENEYYIGISEYLQQEINVVLKKFDLEFLYSLLDFSKLQKVENETQMQNYLWLLNAVYENIFESANKQTVYNEIYSSQMIKKLKQEQILIKEIKEFKLLLWDQIDFTGQEISEYQCYLNEQIMNPLFFENQQFDSKQEQICIDMILKIKNLKNIIQNYFEYFILRYLEQTRKQENNLQDIEINHNAILDINKFQTQFDNVLQSQEKIDFSGFVKLCHIDKIFVIYLSQAISNRIIDINNKDFSPVKIIGFIQQLNKEIDLDISKDKFLVYQQILKVIYFLKGDDYFLKKYDYVETIISDLYKFTLQIFQISLAQIEKKLTSIITDIFKKQFQKNNVNSLILAEFIIEAIFYFDQITVNYIKNILYQTAISNFEFEFSIVLGILGYIQPINTFATQEKLTLQEETLQKTILLYKQTQQDNNDEDVEYKDSLEKFDDNIIEYLSKILNKQDQQESQNNLFFNLIIHYFGIGQFAQNKQTFKNLKDTLLKQYNLDKNQKQSEILQDIQKDNQVKKIEDIDAIQQHVENILDQKIFIFNAKFKKMDDLLIFNIISLVFNKQFYEAGKLLWQVQKNEQFSDINEVLKNLKQQLVALENGTSQTLSVRKGLKQLIQKVLPDIQKL</sequence>
<name>A0A0V0QNJ7_PSEPJ</name>
<evidence type="ECO:0000313" key="3">
    <source>
        <dbReference type="Proteomes" id="UP000054937"/>
    </source>
</evidence>
<gene>
    <name evidence="2" type="ORF">PPERSA_04192</name>
</gene>
<organism evidence="2 3">
    <name type="scientific">Pseudocohnilembus persalinus</name>
    <name type="common">Ciliate</name>
    <dbReference type="NCBI Taxonomy" id="266149"/>
    <lineage>
        <taxon>Eukaryota</taxon>
        <taxon>Sar</taxon>
        <taxon>Alveolata</taxon>
        <taxon>Ciliophora</taxon>
        <taxon>Intramacronucleata</taxon>
        <taxon>Oligohymenophorea</taxon>
        <taxon>Scuticociliatia</taxon>
        <taxon>Philasterida</taxon>
        <taxon>Pseudocohnilembidae</taxon>
        <taxon>Pseudocohnilembus</taxon>
    </lineage>
</organism>
<feature type="coiled-coil region" evidence="1">
    <location>
        <begin position="117"/>
        <end position="144"/>
    </location>
</feature>
<evidence type="ECO:0000313" key="2">
    <source>
        <dbReference type="EMBL" id="KRX03640.1"/>
    </source>
</evidence>
<dbReference type="Proteomes" id="UP000054937">
    <property type="component" value="Unassembled WGS sequence"/>
</dbReference>
<dbReference type="AlphaFoldDB" id="A0A0V0QNJ7"/>
<comment type="caution">
    <text evidence="2">The sequence shown here is derived from an EMBL/GenBank/DDBJ whole genome shotgun (WGS) entry which is preliminary data.</text>
</comment>
<keyword evidence="3" id="KW-1185">Reference proteome</keyword>
<keyword evidence="1" id="KW-0175">Coiled coil</keyword>
<dbReference type="InParanoid" id="A0A0V0QNJ7"/>